<dbReference type="KEGG" id="sya:A6768_12250"/>
<sequence length="67" mass="7437">MRVLDEDGALAVKAPQSLDYQRAGSRPACRRGQIKETPLIIRAAAPGQVDDLDVAIRRIARQRQLQL</sequence>
<dbReference type="Proteomes" id="UP000219422">
    <property type="component" value="Chromosome"/>
</dbReference>
<gene>
    <name evidence="1" type="ORF">A6768_12250</name>
</gene>
<protein>
    <submittedName>
        <fullName evidence="1">Uncharacterized protein</fullName>
    </submittedName>
</protein>
<proteinExistence type="predicted"/>
<evidence type="ECO:0000313" key="1">
    <source>
        <dbReference type="EMBL" id="ATI80683.1"/>
    </source>
</evidence>
<name>A0A291N000_SPHYA</name>
<evidence type="ECO:0000313" key="2">
    <source>
        <dbReference type="Proteomes" id="UP000219422"/>
    </source>
</evidence>
<organism evidence="1 2">
    <name type="scientific">Sphingobium yanoikuyae</name>
    <name type="common">Sphingomonas yanoikuyae</name>
    <dbReference type="NCBI Taxonomy" id="13690"/>
    <lineage>
        <taxon>Bacteria</taxon>
        <taxon>Pseudomonadati</taxon>
        <taxon>Pseudomonadota</taxon>
        <taxon>Alphaproteobacteria</taxon>
        <taxon>Sphingomonadales</taxon>
        <taxon>Sphingomonadaceae</taxon>
        <taxon>Sphingobium</taxon>
    </lineage>
</organism>
<reference evidence="1 2" key="1">
    <citation type="submission" date="2017-10" db="EMBL/GenBank/DDBJ databases">
        <title>Sphingobium yanoikuyae S72.</title>
        <authorList>
            <person name="Sanchez E."/>
            <person name="Bustos P."/>
            <person name="Mendoza P."/>
            <person name="Guo X."/>
            <person name="Mendoza A."/>
        </authorList>
    </citation>
    <scope>NUCLEOTIDE SEQUENCE [LARGE SCALE GENOMIC DNA]</scope>
    <source>
        <strain evidence="1 2">S72</strain>
    </source>
</reference>
<dbReference type="AlphaFoldDB" id="A0A291N000"/>
<accession>A0A291N000</accession>
<dbReference type="EMBL" id="CP023741">
    <property type="protein sequence ID" value="ATI80683.1"/>
    <property type="molecule type" value="Genomic_DNA"/>
</dbReference>